<protein>
    <recommendedName>
        <fullName evidence="1">Rhodanese domain-containing protein</fullName>
    </recommendedName>
</protein>
<dbReference type="PROSITE" id="PS50206">
    <property type="entry name" value="RHODANESE_3"/>
    <property type="match status" value="1"/>
</dbReference>
<organism evidence="2">
    <name type="scientific">Rhizophora mucronata</name>
    <name type="common">Asiatic mangrove</name>
    <dbReference type="NCBI Taxonomy" id="61149"/>
    <lineage>
        <taxon>Eukaryota</taxon>
        <taxon>Viridiplantae</taxon>
        <taxon>Streptophyta</taxon>
        <taxon>Embryophyta</taxon>
        <taxon>Tracheophyta</taxon>
        <taxon>Spermatophyta</taxon>
        <taxon>Magnoliopsida</taxon>
        <taxon>eudicotyledons</taxon>
        <taxon>Gunneridae</taxon>
        <taxon>Pentapetalae</taxon>
        <taxon>rosids</taxon>
        <taxon>fabids</taxon>
        <taxon>Malpighiales</taxon>
        <taxon>Rhizophoraceae</taxon>
        <taxon>Rhizophora</taxon>
    </lineage>
</organism>
<dbReference type="PANTHER" id="PTHR34209">
    <property type="entry name" value="RHODANESE/CELL CYCLE CONTROL PHOSPHATASE SUPERFAMILY PROTEIN"/>
    <property type="match status" value="1"/>
</dbReference>
<dbReference type="Gene3D" id="3.40.250.10">
    <property type="entry name" value="Rhodanese-like domain"/>
    <property type="match status" value="1"/>
</dbReference>
<dbReference type="SUPFAM" id="SSF52821">
    <property type="entry name" value="Rhodanese/Cell cycle control phosphatase"/>
    <property type="match status" value="1"/>
</dbReference>
<dbReference type="GO" id="GO:0009704">
    <property type="term" value="P:de-etiolation"/>
    <property type="evidence" value="ECO:0007669"/>
    <property type="project" value="InterPro"/>
</dbReference>
<reference evidence="2" key="1">
    <citation type="submission" date="2018-02" db="EMBL/GenBank/DDBJ databases">
        <title>Rhizophora mucronata_Transcriptome.</title>
        <authorList>
            <person name="Meera S.P."/>
            <person name="Sreeshan A."/>
            <person name="Augustine A."/>
        </authorList>
    </citation>
    <scope>NUCLEOTIDE SEQUENCE</scope>
    <source>
        <tissue evidence="2">Leaf</tissue>
    </source>
</reference>
<proteinExistence type="predicted"/>
<dbReference type="AlphaFoldDB" id="A0A2P2M2T6"/>
<dbReference type="InterPro" id="IPR036873">
    <property type="entry name" value="Rhodanese-like_dom_sf"/>
</dbReference>
<evidence type="ECO:0000259" key="1">
    <source>
        <dbReference type="PROSITE" id="PS50206"/>
    </source>
</evidence>
<dbReference type="EMBL" id="GGEC01044052">
    <property type="protein sequence ID" value="MBX24536.1"/>
    <property type="molecule type" value="Transcribed_RNA"/>
</dbReference>
<dbReference type="GO" id="GO:0090333">
    <property type="term" value="P:regulation of stomatal closure"/>
    <property type="evidence" value="ECO:0007669"/>
    <property type="project" value="InterPro"/>
</dbReference>
<feature type="domain" description="Rhodanese" evidence="1">
    <location>
        <begin position="428"/>
        <end position="525"/>
    </location>
</feature>
<sequence>MGQFVGICINLSGLSIEDERLVIFIQRSIELENKMLPVCTATPSLSSYPQILFYGGLRSLSKDFEARCIVEDRVVYGLLNGMHLQGATFKTQASKSFYSSVFESNTQPVPISFTDDAYFPSELNGTRSRFYNNWGYSVKKLNEHISIGTEGTETLRHAEGYSISSVDGVVDPVERLTISADNLVGPVEPETMSATQVASETPSLLSNSLNVTDNSLSGTRASFDDILAGAKDSISNLVNTGENTMKSSLDTITSSIISITESASKAMDDAFSTVSSTVDQTGALTGTRLTSFSNVLKEATSKASTISVDVLRGSIIAVEDSIVKGASFLVSSYGTTKELLPPEIRDTLNVSEERAAQILDPVGFAFQQVYTAVKGLEERFGLNPNDPIVSFVLFLGISATLWGFYWAWNYTGYSGDLSPQSTLELLKENENALLIDVRPEALREINGIPDLRRAARFRYAGVTLPEVDGSLKKLLRQGREIDDALIAAVICNLKAVKDRSKVIVMDADGTQSKGLARFLRKLGVKASISHPLRFFFTCRKRFFFVCMVEYFTRKEVQRIPSGPEDTAIQVTYVFLRFMS</sequence>
<accession>A0A2P2M2T6</accession>
<name>A0A2P2M2T6_RHIMU</name>
<dbReference type="PANTHER" id="PTHR34209:SF3">
    <property type="entry name" value="RHODANESE_CELL CYCLE CONTROL PHOSPHATASE SUPERFAMILY PROTEIN"/>
    <property type="match status" value="1"/>
</dbReference>
<dbReference type="InterPro" id="IPR001763">
    <property type="entry name" value="Rhodanese-like_dom"/>
</dbReference>
<dbReference type="InterPro" id="IPR044690">
    <property type="entry name" value="CAS_plant"/>
</dbReference>
<evidence type="ECO:0000313" key="2">
    <source>
        <dbReference type="EMBL" id="MBX24536.1"/>
    </source>
</evidence>
<dbReference type="GO" id="GO:0071277">
    <property type="term" value="P:cellular response to calcium ion"/>
    <property type="evidence" value="ECO:0007669"/>
    <property type="project" value="InterPro"/>
</dbReference>